<dbReference type="PANTHER" id="PTHR42718:SF46">
    <property type="entry name" value="BLR6921 PROTEIN"/>
    <property type="match status" value="1"/>
</dbReference>
<feature type="transmembrane region" description="Helical" evidence="7">
    <location>
        <begin position="14"/>
        <end position="33"/>
    </location>
</feature>
<organism evidence="9 10">
    <name type="scientific">Microbulbifer echini</name>
    <dbReference type="NCBI Taxonomy" id="1529067"/>
    <lineage>
        <taxon>Bacteria</taxon>
        <taxon>Pseudomonadati</taxon>
        <taxon>Pseudomonadota</taxon>
        <taxon>Gammaproteobacteria</taxon>
        <taxon>Cellvibrionales</taxon>
        <taxon>Microbulbiferaceae</taxon>
        <taxon>Microbulbifer</taxon>
    </lineage>
</organism>
<feature type="transmembrane region" description="Helical" evidence="7">
    <location>
        <begin position="142"/>
        <end position="161"/>
    </location>
</feature>
<protein>
    <submittedName>
        <fullName evidence="9">MFS transporter</fullName>
    </submittedName>
</protein>
<dbReference type="InterPro" id="IPR020846">
    <property type="entry name" value="MFS_dom"/>
</dbReference>
<evidence type="ECO:0000256" key="2">
    <source>
        <dbReference type="ARBA" id="ARBA00022448"/>
    </source>
</evidence>
<dbReference type="PROSITE" id="PS00216">
    <property type="entry name" value="SUGAR_TRANSPORT_1"/>
    <property type="match status" value="1"/>
</dbReference>
<keyword evidence="6 7" id="KW-0472">Membrane</keyword>
<dbReference type="InterPro" id="IPR005829">
    <property type="entry name" value="Sugar_transporter_CS"/>
</dbReference>
<comment type="subcellular location">
    <subcellularLocation>
        <location evidence="1">Cell membrane</location>
        <topology evidence="1">Multi-pass membrane protein</topology>
    </subcellularLocation>
</comment>
<evidence type="ECO:0000256" key="4">
    <source>
        <dbReference type="ARBA" id="ARBA00022692"/>
    </source>
</evidence>
<evidence type="ECO:0000256" key="7">
    <source>
        <dbReference type="SAM" id="Phobius"/>
    </source>
</evidence>
<evidence type="ECO:0000256" key="1">
    <source>
        <dbReference type="ARBA" id="ARBA00004651"/>
    </source>
</evidence>
<keyword evidence="10" id="KW-1185">Reference proteome</keyword>
<comment type="caution">
    <text evidence="9">The sequence shown here is derived from an EMBL/GenBank/DDBJ whole genome shotgun (WGS) entry which is preliminary data.</text>
</comment>
<keyword evidence="3" id="KW-1003">Cell membrane</keyword>
<feature type="transmembrane region" description="Helical" evidence="7">
    <location>
        <begin position="82"/>
        <end position="104"/>
    </location>
</feature>
<feature type="transmembrane region" description="Helical" evidence="7">
    <location>
        <begin position="167"/>
        <end position="189"/>
    </location>
</feature>
<feature type="transmembrane region" description="Helical" evidence="7">
    <location>
        <begin position="335"/>
        <end position="354"/>
    </location>
</feature>
<evidence type="ECO:0000256" key="3">
    <source>
        <dbReference type="ARBA" id="ARBA00022475"/>
    </source>
</evidence>
<reference evidence="9 10" key="1">
    <citation type="submission" date="2024-08" db="EMBL/GenBank/DDBJ databases">
        <authorList>
            <person name="Ishaq N."/>
        </authorList>
    </citation>
    <scope>NUCLEOTIDE SEQUENCE [LARGE SCALE GENOMIC DNA]</scope>
    <source>
        <strain evidence="9 10">JCM 30400</strain>
    </source>
</reference>
<feature type="domain" description="Major facilitator superfamily (MFS) profile" evidence="8">
    <location>
        <begin position="15"/>
        <end position="453"/>
    </location>
</feature>
<keyword evidence="4 7" id="KW-0812">Transmembrane</keyword>
<dbReference type="EMBL" id="JBGMEL010000013">
    <property type="protein sequence ID" value="MFA0791585.1"/>
    <property type="molecule type" value="Genomic_DNA"/>
</dbReference>
<feature type="transmembrane region" description="Helical" evidence="7">
    <location>
        <begin position="303"/>
        <end position="323"/>
    </location>
</feature>
<dbReference type="RefSeq" id="WP_371844054.1">
    <property type="nucleotide sequence ID" value="NZ_JBGMEL010000013.1"/>
</dbReference>
<dbReference type="Gene3D" id="1.20.1720.10">
    <property type="entry name" value="Multidrug resistance protein D"/>
    <property type="match status" value="1"/>
</dbReference>
<keyword evidence="2" id="KW-0813">Transport</keyword>
<keyword evidence="5 7" id="KW-1133">Transmembrane helix</keyword>
<feature type="transmembrane region" description="Helical" evidence="7">
    <location>
        <begin position="53"/>
        <end position="70"/>
    </location>
</feature>
<feature type="transmembrane region" description="Helical" evidence="7">
    <location>
        <begin position="110"/>
        <end position="130"/>
    </location>
</feature>
<evidence type="ECO:0000259" key="8">
    <source>
        <dbReference type="PROSITE" id="PS50850"/>
    </source>
</evidence>
<evidence type="ECO:0000256" key="6">
    <source>
        <dbReference type="ARBA" id="ARBA00023136"/>
    </source>
</evidence>
<dbReference type="Gene3D" id="1.20.1250.20">
    <property type="entry name" value="MFS general substrate transporter like domains"/>
    <property type="match status" value="1"/>
</dbReference>
<gene>
    <name evidence="9" type="ORF">ACCI51_13585</name>
</gene>
<evidence type="ECO:0000256" key="5">
    <source>
        <dbReference type="ARBA" id="ARBA00022989"/>
    </source>
</evidence>
<evidence type="ECO:0000313" key="9">
    <source>
        <dbReference type="EMBL" id="MFA0791585.1"/>
    </source>
</evidence>
<dbReference type="InterPro" id="IPR036259">
    <property type="entry name" value="MFS_trans_sf"/>
</dbReference>
<feature type="transmembrane region" description="Helical" evidence="7">
    <location>
        <begin position="201"/>
        <end position="223"/>
    </location>
</feature>
<dbReference type="CDD" id="cd17321">
    <property type="entry name" value="MFS_MMR_MDR_like"/>
    <property type="match status" value="1"/>
</dbReference>
<sequence>MAYAQEPNSPSRHLGLLAIFVALFIIAIDISAFSPAIPAIEREMKMNITTSQWVINGYGLVFGVLVVTGGRIADIFGRRRTFITGASIFLLFCLLGGLSANVPMLLASRAVMGIGAALMWPSILGMAYGLMPEERAGETGGLIMAVCGLANTLGPIVGGLLTDLLSWRWIFFINIPIATTAVYLCWKYIPLDIPCDPNEKIDYFGVITLTGSLFSFLLALSYASNHGAWHPLVVILLLMFLVFSVAFVAIEIRERDIALIPKDIVRNKRFLAAGVVTLFTSVTFFSVILYLPQFLTNVRGFTIIQSGLTLVPMMVSFGLMSFVAGKLYLKCGGKILVCLGTLAMSLGMFYLSRLSEDSDYIYGLIILGAGLGLFNPSTTTMVISVVNPNRASLASAIIYMLKITGGAMGLGINAAIVGFSPTIAMGISRAFEVNACFAFVGFVIAFLYMSAPRIPERKEGER</sequence>
<feature type="transmembrane region" description="Helical" evidence="7">
    <location>
        <begin position="270"/>
        <end position="291"/>
    </location>
</feature>
<dbReference type="PANTHER" id="PTHR42718">
    <property type="entry name" value="MAJOR FACILITATOR SUPERFAMILY MULTIDRUG TRANSPORTER MFSC"/>
    <property type="match status" value="1"/>
</dbReference>
<dbReference type="Proteomes" id="UP001569414">
    <property type="component" value="Unassembled WGS sequence"/>
</dbReference>
<feature type="transmembrane region" description="Helical" evidence="7">
    <location>
        <begin position="360"/>
        <end position="386"/>
    </location>
</feature>
<evidence type="ECO:0000313" key="10">
    <source>
        <dbReference type="Proteomes" id="UP001569414"/>
    </source>
</evidence>
<feature type="transmembrane region" description="Helical" evidence="7">
    <location>
        <begin position="431"/>
        <end position="449"/>
    </location>
</feature>
<feature type="transmembrane region" description="Helical" evidence="7">
    <location>
        <begin position="398"/>
        <end position="419"/>
    </location>
</feature>
<dbReference type="InterPro" id="IPR011701">
    <property type="entry name" value="MFS"/>
</dbReference>
<accession>A0ABV4NQK1</accession>
<feature type="transmembrane region" description="Helical" evidence="7">
    <location>
        <begin position="229"/>
        <end position="250"/>
    </location>
</feature>
<dbReference type="Pfam" id="PF07690">
    <property type="entry name" value="MFS_1"/>
    <property type="match status" value="1"/>
</dbReference>
<name>A0ABV4NQK1_9GAMM</name>
<dbReference type="SUPFAM" id="SSF103473">
    <property type="entry name" value="MFS general substrate transporter"/>
    <property type="match status" value="1"/>
</dbReference>
<dbReference type="PROSITE" id="PS50850">
    <property type="entry name" value="MFS"/>
    <property type="match status" value="1"/>
</dbReference>
<proteinExistence type="predicted"/>